<dbReference type="InterPro" id="IPR036318">
    <property type="entry name" value="FAD-bd_PCMH-like_sf"/>
</dbReference>
<dbReference type="PANTHER" id="PTHR42973">
    <property type="entry name" value="BINDING OXIDOREDUCTASE, PUTATIVE (AFU_ORTHOLOGUE AFUA_1G17690)-RELATED"/>
    <property type="match status" value="1"/>
</dbReference>
<accession>A0A1V6QEP9</accession>
<dbReference type="InterPro" id="IPR050416">
    <property type="entry name" value="FAD-linked_Oxidoreductase"/>
</dbReference>
<dbReference type="EMBL" id="MDYO01000080">
    <property type="protein sequence ID" value="OQD87346.1"/>
    <property type="molecule type" value="Genomic_DNA"/>
</dbReference>
<dbReference type="InterPro" id="IPR006094">
    <property type="entry name" value="Oxid_FAD_bind_N"/>
</dbReference>
<evidence type="ECO:0000256" key="6">
    <source>
        <dbReference type="SAM" id="MobiDB-lite"/>
    </source>
</evidence>
<gene>
    <name evidence="8" type="ORF">PENSOL_c080G03568</name>
</gene>
<comment type="cofactor">
    <cofactor evidence="1">
        <name>FAD</name>
        <dbReference type="ChEBI" id="CHEBI:57692"/>
    </cofactor>
</comment>
<comment type="caution">
    <text evidence="8">The sequence shown here is derived from an EMBL/GenBank/DDBJ whole genome shotgun (WGS) entry which is preliminary data.</text>
</comment>
<evidence type="ECO:0000256" key="4">
    <source>
        <dbReference type="ARBA" id="ARBA00022827"/>
    </source>
</evidence>
<sequence>MGAIYASASAHNVTIVGGDVDTVGIIGLLTGGGYGPLSSTYGTAADAVLEFEVVTADGDLLVVNECQHTNLFWALRGGSAGTFGVVISVTIIPNSSNAPGAGFLGNLSASVLGGPPQGVISWELRIVNNTIAAAEALAMPLLKRIGNLSSEISFEVHTAHFPDFASYGASFNGLQEVGVNALVGGRFLDTASLQHNHTFLKQTLKAAVAPTGGLLLGEPLMAEGAWKAIPRGGDNALSDAWRSAVTNLLIPVSWASHNVTERELVTSDLTNKRVAALRKLAPNTGVYLNECDLNEPAFPEAFWGAKYSGLLAVKRSCPTSVGIVAILVAIFLAWRSSDKSFREFVCGWRRSSPGTNPRAAPDLEQQAGHEAMPLNRLPTSPLCRSSPLRRSARIAALTPPRRSSRLAARSHSSPR</sequence>
<protein>
    <recommendedName>
        <fullName evidence="7">FAD-binding PCMH-type domain-containing protein</fullName>
    </recommendedName>
</protein>
<dbReference type="Gene3D" id="3.30.465.10">
    <property type="match status" value="1"/>
</dbReference>
<dbReference type="InterPro" id="IPR016169">
    <property type="entry name" value="FAD-bd_PCMH_sub2"/>
</dbReference>
<evidence type="ECO:0000256" key="3">
    <source>
        <dbReference type="ARBA" id="ARBA00022630"/>
    </source>
</evidence>
<reference evidence="9" key="1">
    <citation type="journal article" date="2017" name="Nat. Microbiol.">
        <title>Global analysis of biosynthetic gene clusters reveals vast potential of secondary metabolite production in Penicillium species.</title>
        <authorList>
            <person name="Nielsen J.C."/>
            <person name="Grijseels S."/>
            <person name="Prigent S."/>
            <person name="Ji B."/>
            <person name="Dainat J."/>
            <person name="Nielsen K.F."/>
            <person name="Frisvad J.C."/>
            <person name="Workman M."/>
            <person name="Nielsen J."/>
        </authorList>
    </citation>
    <scope>NUCLEOTIDE SEQUENCE [LARGE SCALE GENOMIC DNA]</scope>
    <source>
        <strain evidence="9">IBT 29525</strain>
    </source>
</reference>
<keyword evidence="9" id="KW-1185">Reference proteome</keyword>
<feature type="domain" description="FAD-binding PCMH-type" evidence="7">
    <location>
        <begin position="1"/>
        <end position="96"/>
    </location>
</feature>
<comment type="similarity">
    <text evidence="2">Belongs to the oxygen-dependent FAD-linked oxidoreductase family.</text>
</comment>
<dbReference type="SUPFAM" id="SSF56176">
    <property type="entry name" value="FAD-binding/transporter-associated domain-like"/>
    <property type="match status" value="1"/>
</dbReference>
<dbReference type="Proteomes" id="UP000191612">
    <property type="component" value="Unassembled WGS sequence"/>
</dbReference>
<name>A0A1V6QEP9_9EURO</name>
<dbReference type="AlphaFoldDB" id="A0A1V6QEP9"/>
<dbReference type="InterPro" id="IPR016166">
    <property type="entry name" value="FAD-bd_PCMH"/>
</dbReference>
<evidence type="ECO:0000256" key="2">
    <source>
        <dbReference type="ARBA" id="ARBA00005466"/>
    </source>
</evidence>
<dbReference type="GO" id="GO:0016491">
    <property type="term" value="F:oxidoreductase activity"/>
    <property type="evidence" value="ECO:0007669"/>
    <property type="project" value="UniProtKB-KW"/>
</dbReference>
<evidence type="ECO:0000256" key="5">
    <source>
        <dbReference type="ARBA" id="ARBA00023002"/>
    </source>
</evidence>
<dbReference type="STRING" id="60172.A0A1V6QEP9"/>
<dbReference type="GO" id="GO:0071949">
    <property type="term" value="F:FAD binding"/>
    <property type="evidence" value="ECO:0007669"/>
    <property type="project" value="InterPro"/>
</dbReference>
<keyword evidence="3" id="KW-0285">Flavoprotein</keyword>
<dbReference type="PANTHER" id="PTHR42973:SF39">
    <property type="entry name" value="FAD-BINDING PCMH-TYPE DOMAIN-CONTAINING PROTEIN"/>
    <property type="match status" value="1"/>
</dbReference>
<dbReference type="PROSITE" id="PS51387">
    <property type="entry name" value="FAD_PCMH"/>
    <property type="match status" value="1"/>
</dbReference>
<evidence type="ECO:0000256" key="1">
    <source>
        <dbReference type="ARBA" id="ARBA00001974"/>
    </source>
</evidence>
<dbReference type="Pfam" id="PF01565">
    <property type="entry name" value="FAD_binding_4"/>
    <property type="match status" value="1"/>
</dbReference>
<keyword evidence="5" id="KW-0560">Oxidoreductase</keyword>
<evidence type="ECO:0000313" key="9">
    <source>
        <dbReference type="Proteomes" id="UP000191612"/>
    </source>
</evidence>
<feature type="region of interest" description="Disordered" evidence="6">
    <location>
        <begin position="370"/>
        <end position="389"/>
    </location>
</feature>
<feature type="compositionally biased region" description="Low complexity" evidence="6">
    <location>
        <begin position="376"/>
        <end position="389"/>
    </location>
</feature>
<evidence type="ECO:0000259" key="7">
    <source>
        <dbReference type="PROSITE" id="PS51387"/>
    </source>
</evidence>
<organism evidence="8 9">
    <name type="scientific">Penicillium solitum</name>
    <dbReference type="NCBI Taxonomy" id="60172"/>
    <lineage>
        <taxon>Eukaryota</taxon>
        <taxon>Fungi</taxon>
        <taxon>Dikarya</taxon>
        <taxon>Ascomycota</taxon>
        <taxon>Pezizomycotina</taxon>
        <taxon>Eurotiomycetes</taxon>
        <taxon>Eurotiomycetidae</taxon>
        <taxon>Eurotiales</taxon>
        <taxon>Aspergillaceae</taxon>
        <taxon>Penicillium</taxon>
    </lineage>
</organism>
<keyword evidence="4" id="KW-0274">FAD</keyword>
<evidence type="ECO:0000313" key="8">
    <source>
        <dbReference type="EMBL" id="OQD87346.1"/>
    </source>
</evidence>
<proteinExistence type="inferred from homology"/>